<dbReference type="Proteomes" id="UP000231586">
    <property type="component" value="Unassembled WGS sequence"/>
</dbReference>
<dbReference type="OrthoDB" id="9985155at2"/>
<keyword evidence="3" id="KW-1185">Reference proteome</keyword>
<proteinExistence type="predicted"/>
<feature type="signal peptide" evidence="1">
    <location>
        <begin position="1"/>
        <end position="31"/>
    </location>
</feature>
<comment type="caution">
    <text evidence="2">The sequence shown here is derived from an EMBL/GenBank/DDBJ whole genome shotgun (WGS) entry which is preliminary data.</text>
</comment>
<protein>
    <recommendedName>
        <fullName evidence="4">Ig-like domain-containing protein</fullName>
    </recommendedName>
</protein>
<name>A0A2M8W765_9MICO</name>
<evidence type="ECO:0000256" key="1">
    <source>
        <dbReference type="SAM" id="SignalP"/>
    </source>
</evidence>
<dbReference type="EMBL" id="PGTZ01000010">
    <property type="protein sequence ID" value="PJI86749.1"/>
    <property type="molecule type" value="Genomic_DNA"/>
</dbReference>
<reference evidence="2 3" key="1">
    <citation type="submission" date="2017-11" db="EMBL/GenBank/DDBJ databases">
        <title>Genomic Encyclopedia of Archaeal and Bacterial Type Strains, Phase II (KMG-II): From Individual Species to Whole Genera.</title>
        <authorList>
            <person name="Goeker M."/>
        </authorList>
    </citation>
    <scope>NUCLEOTIDE SEQUENCE [LARGE SCALE GENOMIC DNA]</scope>
    <source>
        <strain evidence="2 3">DSM 22413</strain>
    </source>
</reference>
<evidence type="ECO:0008006" key="4">
    <source>
        <dbReference type="Google" id="ProtNLM"/>
    </source>
</evidence>
<dbReference type="SUPFAM" id="SSF56973">
    <property type="entry name" value="Aerolisin/ETX pore-forming domain"/>
    <property type="match status" value="1"/>
</dbReference>
<evidence type="ECO:0000313" key="2">
    <source>
        <dbReference type="EMBL" id="PJI86749.1"/>
    </source>
</evidence>
<gene>
    <name evidence="2" type="ORF">CLV34_2672</name>
</gene>
<dbReference type="AlphaFoldDB" id="A0A2M8W765"/>
<dbReference type="RefSeq" id="WP_100350773.1">
    <property type="nucleotide sequence ID" value="NZ_PGTZ01000010.1"/>
</dbReference>
<feature type="chain" id="PRO_5014643905" description="Ig-like domain-containing protein" evidence="1">
    <location>
        <begin position="32"/>
        <end position="186"/>
    </location>
</feature>
<dbReference type="PROSITE" id="PS51257">
    <property type="entry name" value="PROKAR_LIPOPROTEIN"/>
    <property type="match status" value="1"/>
</dbReference>
<accession>A0A2M8W765</accession>
<organism evidence="2 3">
    <name type="scientific">Luteimicrobium subarcticum</name>
    <dbReference type="NCBI Taxonomy" id="620910"/>
    <lineage>
        <taxon>Bacteria</taxon>
        <taxon>Bacillati</taxon>
        <taxon>Actinomycetota</taxon>
        <taxon>Actinomycetes</taxon>
        <taxon>Micrococcales</taxon>
        <taxon>Luteimicrobium</taxon>
    </lineage>
</organism>
<evidence type="ECO:0000313" key="3">
    <source>
        <dbReference type="Proteomes" id="UP000231586"/>
    </source>
</evidence>
<keyword evidence="1" id="KW-0732">Signal</keyword>
<sequence>MKISTRRVAALFSGAALVLAGSVLVAPTAQAATSCVTTANTSNYRTVACSTITSKSSTFVVADSDGVINSTGQTATLECSITKSATVSMSVSTTLEASVKAGILADFKASVGVSMSASVTTESSIKTSVSVPAHKTILCERGIVKYTLKGQTVYTTTNMATGSTSKSTKTWTIAGPTSKTWKLVQQ</sequence>